<evidence type="ECO:0000256" key="1">
    <source>
        <dbReference type="ARBA" id="ARBA00023125"/>
    </source>
</evidence>
<sequence length="218" mass="23539">MTLAQSFQRARQPEQITLRRKQLLAAAAELFDAEGPSGAGLNAIAAKAGFTKSNVYRYFESREQVLLELFRDEFVKLVDAMEATIGAQPSGDVPALAEAISTTFLAHPRCCALIAILTTTLEQNVSEDTIAATKLHMNAQTARIIAALTARLPGTTPADCGWAIAMIGTLLVGMWPNANPPPAARAVLARPEFKHVRMDLSRDLKRAAQALLQSIAWS</sequence>
<dbReference type="OrthoDB" id="9802498at2"/>
<evidence type="ECO:0000259" key="3">
    <source>
        <dbReference type="PROSITE" id="PS50977"/>
    </source>
</evidence>
<dbReference type="Pfam" id="PF17929">
    <property type="entry name" value="TetR_C_34"/>
    <property type="match status" value="1"/>
</dbReference>
<keyword evidence="5" id="KW-1185">Reference proteome</keyword>
<dbReference type="EMBL" id="FPKU01000002">
    <property type="protein sequence ID" value="SFZ84575.1"/>
    <property type="molecule type" value="Genomic_DNA"/>
</dbReference>
<protein>
    <submittedName>
        <fullName evidence="4">Transcriptional regulator, TetR family</fullName>
    </submittedName>
</protein>
<dbReference type="InterPro" id="IPR041483">
    <property type="entry name" value="TetR_C_34"/>
</dbReference>
<dbReference type="PANTHER" id="PTHR30055:SF226">
    <property type="entry name" value="HTH-TYPE TRANSCRIPTIONAL REGULATOR PKSA"/>
    <property type="match status" value="1"/>
</dbReference>
<dbReference type="PROSITE" id="PS50977">
    <property type="entry name" value="HTH_TETR_2"/>
    <property type="match status" value="1"/>
</dbReference>
<keyword evidence="1 2" id="KW-0238">DNA-binding</keyword>
<organism evidence="4 5">
    <name type="scientific">Devosia enhydra</name>
    <dbReference type="NCBI Taxonomy" id="665118"/>
    <lineage>
        <taxon>Bacteria</taxon>
        <taxon>Pseudomonadati</taxon>
        <taxon>Pseudomonadota</taxon>
        <taxon>Alphaproteobacteria</taxon>
        <taxon>Hyphomicrobiales</taxon>
        <taxon>Devosiaceae</taxon>
        <taxon>Devosia</taxon>
    </lineage>
</organism>
<dbReference type="AlphaFoldDB" id="A0A1K2HXS4"/>
<dbReference type="PRINTS" id="PR00455">
    <property type="entry name" value="HTHTETR"/>
</dbReference>
<feature type="DNA-binding region" description="H-T-H motif" evidence="2">
    <location>
        <begin position="40"/>
        <end position="59"/>
    </location>
</feature>
<evidence type="ECO:0000313" key="4">
    <source>
        <dbReference type="EMBL" id="SFZ84575.1"/>
    </source>
</evidence>
<dbReference type="SUPFAM" id="SSF46689">
    <property type="entry name" value="Homeodomain-like"/>
    <property type="match status" value="1"/>
</dbReference>
<dbReference type="Pfam" id="PF00440">
    <property type="entry name" value="TetR_N"/>
    <property type="match status" value="1"/>
</dbReference>
<evidence type="ECO:0000256" key="2">
    <source>
        <dbReference type="PROSITE-ProRule" id="PRU00335"/>
    </source>
</evidence>
<dbReference type="Proteomes" id="UP000183447">
    <property type="component" value="Unassembled WGS sequence"/>
</dbReference>
<feature type="domain" description="HTH tetR-type" evidence="3">
    <location>
        <begin position="17"/>
        <end position="77"/>
    </location>
</feature>
<gene>
    <name evidence="4" type="ORF">SAMN02983003_2093</name>
</gene>
<dbReference type="PANTHER" id="PTHR30055">
    <property type="entry name" value="HTH-TYPE TRANSCRIPTIONAL REGULATOR RUTR"/>
    <property type="match status" value="1"/>
</dbReference>
<proteinExistence type="predicted"/>
<evidence type="ECO:0000313" key="5">
    <source>
        <dbReference type="Proteomes" id="UP000183447"/>
    </source>
</evidence>
<dbReference type="Gene3D" id="1.10.357.10">
    <property type="entry name" value="Tetracycline Repressor, domain 2"/>
    <property type="match status" value="1"/>
</dbReference>
<dbReference type="RefSeq" id="WP_072342426.1">
    <property type="nucleotide sequence ID" value="NZ_FPKU01000002.1"/>
</dbReference>
<name>A0A1K2HXS4_9HYPH</name>
<dbReference type="GO" id="GO:0003700">
    <property type="term" value="F:DNA-binding transcription factor activity"/>
    <property type="evidence" value="ECO:0007669"/>
    <property type="project" value="TreeGrafter"/>
</dbReference>
<reference evidence="4 5" key="1">
    <citation type="submission" date="2016-11" db="EMBL/GenBank/DDBJ databases">
        <authorList>
            <person name="Jaros S."/>
            <person name="Januszkiewicz K."/>
            <person name="Wedrychowicz H."/>
        </authorList>
    </citation>
    <scope>NUCLEOTIDE SEQUENCE [LARGE SCALE GENOMIC DNA]</scope>
    <source>
        <strain evidence="4 5">ATCC 23634</strain>
    </source>
</reference>
<dbReference type="InterPro" id="IPR009057">
    <property type="entry name" value="Homeodomain-like_sf"/>
</dbReference>
<dbReference type="InterPro" id="IPR050109">
    <property type="entry name" value="HTH-type_TetR-like_transc_reg"/>
</dbReference>
<dbReference type="InterPro" id="IPR001647">
    <property type="entry name" value="HTH_TetR"/>
</dbReference>
<dbReference type="STRING" id="665118.SAMN02983003_2093"/>
<accession>A0A1K2HXS4</accession>
<dbReference type="GO" id="GO:0000976">
    <property type="term" value="F:transcription cis-regulatory region binding"/>
    <property type="evidence" value="ECO:0007669"/>
    <property type="project" value="TreeGrafter"/>
</dbReference>